<evidence type="ECO:0000313" key="3">
    <source>
        <dbReference type="Proteomes" id="UP001153069"/>
    </source>
</evidence>
<name>A0A9N8HVT4_9STRA</name>
<accession>A0A9N8HVT4</accession>
<keyword evidence="3" id="KW-1185">Reference proteome</keyword>
<dbReference type="InterPro" id="IPR039190">
    <property type="entry name" value="TTC14"/>
</dbReference>
<dbReference type="AlphaFoldDB" id="A0A9N8HVT4"/>
<dbReference type="PANTHER" id="PTHR23184">
    <property type="entry name" value="TETRATRICOPEPTIDE REPEAT PROTEIN 14"/>
    <property type="match status" value="1"/>
</dbReference>
<gene>
    <name evidence="2" type="ORF">SEMRO_2003_G310390.1</name>
</gene>
<proteinExistence type="predicted"/>
<feature type="region of interest" description="Disordered" evidence="1">
    <location>
        <begin position="1"/>
        <end position="53"/>
    </location>
</feature>
<reference evidence="2" key="1">
    <citation type="submission" date="2020-06" db="EMBL/GenBank/DDBJ databases">
        <authorList>
            <consortium name="Plant Systems Biology data submission"/>
        </authorList>
    </citation>
    <scope>NUCLEOTIDE SEQUENCE</scope>
    <source>
        <strain evidence="2">D6</strain>
    </source>
</reference>
<comment type="caution">
    <text evidence="2">The sequence shown here is derived from an EMBL/GenBank/DDBJ whole genome shotgun (WGS) entry which is preliminary data.</text>
</comment>
<feature type="region of interest" description="Disordered" evidence="1">
    <location>
        <begin position="110"/>
        <end position="163"/>
    </location>
</feature>
<feature type="compositionally biased region" description="Low complexity" evidence="1">
    <location>
        <begin position="110"/>
        <end position="160"/>
    </location>
</feature>
<feature type="compositionally biased region" description="Basic and acidic residues" evidence="1">
    <location>
        <begin position="641"/>
        <end position="650"/>
    </location>
</feature>
<evidence type="ECO:0000256" key="1">
    <source>
        <dbReference type="SAM" id="MobiDB-lite"/>
    </source>
</evidence>
<feature type="compositionally biased region" description="Low complexity" evidence="1">
    <location>
        <begin position="491"/>
        <end position="514"/>
    </location>
</feature>
<evidence type="ECO:0000313" key="2">
    <source>
        <dbReference type="EMBL" id="CAB9527472.1"/>
    </source>
</evidence>
<dbReference type="Proteomes" id="UP001153069">
    <property type="component" value="Unassembled WGS sequence"/>
</dbReference>
<feature type="compositionally biased region" description="Basic and acidic residues" evidence="1">
    <location>
        <begin position="592"/>
        <end position="603"/>
    </location>
</feature>
<organism evidence="2 3">
    <name type="scientific">Seminavis robusta</name>
    <dbReference type="NCBI Taxonomy" id="568900"/>
    <lineage>
        <taxon>Eukaryota</taxon>
        <taxon>Sar</taxon>
        <taxon>Stramenopiles</taxon>
        <taxon>Ochrophyta</taxon>
        <taxon>Bacillariophyta</taxon>
        <taxon>Bacillariophyceae</taxon>
        <taxon>Bacillariophycidae</taxon>
        <taxon>Naviculales</taxon>
        <taxon>Naviculaceae</taxon>
        <taxon>Seminavis</taxon>
    </lineage>
</organism>
<feature type="region of interest" description="Disordered" evidence="1">
    <location>
        <begin position="474"/>
        <end position="706"/>
    </location>
</feature>
<feature type="compositionally biased region" description="Basic and acidic residues" evidence="1">
    <location>
        <begin position="562"/>
        <end position="575"/>
    </location>
</feature>
<feature type="region of interest" description="Disordered" evidence="1">
    <location>
        <begin position="389"/>
        <end position="442"/>
    </location>
</feature>
<protein>
    <submittedName>
        <fullName evidence="2">Uncharacterized protein</fullName>
    </submittedName>
</protein>
<feature type="compositionally biased region" description="Polar residues" evidence="1">
    <location>
        <begin position="405"/>
        <end position="423"/>
    </location>
</feature>
<feature type="compositionally biased region" description="Basic residues" evidence="1">
    <location>
        <begin position="550"/>
        <end position="561"/>
    </location>
</feature>
<dbReference type="PANTHER" id="PTHR23184:SF9">
    <property type="entry name" value="TETRATRICOPEPTIDE REPEAT PROTEIN 14"/>
    <property type="match status" value="1"/>
</dbReference>
<dbReference type="EMBL" id="CAICTM010002001">
    <property type="protein sequence ID" value="CAB9527472.1"/>
    <property type="molecule type" value="Genomic_DNA"/>
</dbReference>
<feature type="compositionally biased region" description="Basic and acidic residues" evidence="1">
    <location>
        <begin position="531"/>
        <end position="546"/>
    </location>
</feature>
<feature type="compositionally biased region" description="Basic residues" evidence="1">
    <location>
        <begin position="20"/>
        <end position="38"/>
    </location>
</feature>
<feature type="compositionally biased region" description="Basic and acidic residues" evidence="1">
    <location>
        <begin position="617"/>
        <end position="627"/>
    </location>
</feature>
<sequence>MKSVGKLLRTLSGDGMSPRRERRNRSPLRNKSRSPRRNRTMESRPNSPPPNDAQLYCSDMYSEDYVRDSIDAVAIDIHVDTIVLEDLIERNNARLTKAVLDLFVNTTQSESLDAQQQEQEQQSTELKQSTELRGSSNTSSTTSSSTFMRSSTGSSLTGSFSRKKSSKQQQNLIQKRVWKSILFVDCISDGDSYQAYLDQKREFVASLTRFLRMKGFQNDLPIRFNAKIEIHTLLEAPTILQLLQAIQQDDTVTRVEFGGALRRNERRVPEEFEKLIDPDTLTVKEIVKIHLHYDKQSLNITEEDIMIEGPSKGMQGAQLSARKGKQRRGSQLDPGVLMTLQRCALMLERKMTPNGSLFMDASDLSDIMDGSARSAPSYTIDSVKPFDFDSSEQDHSGNNEVAVFSSESSKFMTDSSEPGTRSSARQEESSPNFRRAHTDGAPRTAVVSRYALSPGNAPVKRAVSVDETFWDKGLDSSKQDAGSSEFWKAESIPTPTPSSHPTTSPTSNITSAPTRSSRQQRIANNNNNTNGKHDKLDDSSIKDSSDRSNQSRKKSKKKKKEKKDNADDSHSDKSTHSNKSTSSKSRKKKKKDNMDDSSKHSDKSTSSSKTRKKKKKDNMDDSSEHSNKSTSSKSRKKKHHIPDNPKRSKDGLSTSDHSTLPRDADGLKFQPLKRTLSDTPPKKEPVADPPGLRKLQKAQSFSGRGSMLVANPNFDWNGFLGESTPQGLIDP</sequence>